<sequence>MQGLQDVTRRDDVGRHGAWWWSRCRSYRTRCTEPLSWAWVEEEVLCRCAATLEAQPTRLRKAATNAAHPCTPQLPTLRPFRCGP</sequence>
<protein>
    <submittedName>
        <fullName evidence="1">Uncharacterized protein</fullName>
    </submittedName>
</protein>
<proteinExistence type="predicted"/>
<accession>A0A6G1DYW5</accession>
<organism evidence="1 2">
    <name type="scientific">Oryza meyeriana var. granulata</name>
    <dbReference type="NCBI Taxonomy" id="110450"/>
    <lineage>
        <taxon>Eukaryota</taxon>
        <taxon>Viridiplantae</taxon>
        <taxon>Streptophyta</taxon>
        <taxon>Embryophyta</taxon>
        <taxon>Tracheophyta</taxon>
        <taxon>Spermatophyta</taxon>
        <taxon>Magnoliopsida</taxon>
        <taxon>Liliopsida</taxon>
        <taxon>Poales</taxon>
        <taxon>Poaceae</taxon>
        <taxon>BOP clade</taxon>
        <taxon>Oryzoideae</taxon>
        <taxon>Oryzeae</taxon>
        <taxon>Oryzinae</taxon>
        <taxon>Oryza</taxon>
        <taxon>Oryza meyeriana</taxon>
    </lineage>
</organism>
<dbReference type="AlphaFoldDB" id="A0A6G1DYW5"/>
<name>A0A6G1DYW5_9ORYZ</name>
<evidence type="ECO:0000313" key="1">
    <source>
        <dbReference type="EMBL" id="KAF0916873.1"/>
    </source>
</evidence>
<evidence type="ECO:0000313" key="2">
    <source>
        <dbReference type="Proteomes" id="UP000479710"/>
    </source>
</evidence>
<dbReference type="Proteomes" id="UP000479710">
    <property type="component" value="Unassembled WGS sequence"/>
</dbReference>
<reference evidence="1 2" key="1">
    <citation type="submission" date="2019-11" db="EMBL/GenBank/DDBJ databases">
        <title>Whole genome sequence of Oryza granulata.</title>
        <authorList>
            <person name="Li W."/>
        </authorList>
    </citation>
    <scope>NUCLEOTIDE SEQUENCE [LARGE SCALE GENOMIC DNA]</scope>
    <source>
        <strain evidence="2">cv. Menghai</strain>
        <tissue evidence="1">Leaf</tissue>
    </source>
</reference>
<dbReference type="EMBL" id="SPHZ02000005">
    <property type="protein sequence ID" value="KAF0916873.1"/>
    <property type="molecule type" value="Genomic_DNA"/>
</dbReference>
<comment type="caution">
    <text evidence="1">The sequence shown here is derived from an EMBL/GenBank/DDBJ whole genome shotgun (WGS) entry which is preliminary data.</text>
</comment>
<keyword evidence="2" id="KW-1185">Reference proteome</keyword>
<gene>
    <name evidence="1" type="ORF">E2562_014612</name>
</gene>